<evidence type="ECO:0000313" key="4">
    <source>
        <dbReference type="Proteomes" id="UP000023152"/>
    </source>
</evidence>
<gene>
    <name evidence="3" type="ORF">RFI_09172</name>
</gene>
<dbReference type="Proteomes" id="UP000023152">
    <property type="component" value="Unassembled WGS sequence"/>
</dbReference>
<organism evidence="3 4">
    <name type="scientific">Reticulomyxa filosa</name>
    <dbReference type="NCBI Taxonomy" id="46433"/>
    <lineage>
        <taxon>Eukaryota</taxon>
        <taxon>Sar</taxon>
        <taxon>Rhizaria</taxon>
        <taxon>Retaria</taxon>
        <taxon>Foraminifera</taxon>
        <taxon>Monothalamids</taxon>
        <taxon>Reticulomyxidae</taxon>
        <taxon>Reticulomyxa</taxon>
    </lineage>
</organism>
<feature type="compositionally biased region" description="Basic and acidic residues" evidence="1">
    <location>
        <begin position="203"/>
        <end position="212"/>
    </location>
</feature>
<reference evidence="3 4" key="1">
    <citation type="journal article" date="2013" name="Curr. Biol.">
        <title>The Genome of the Foraminiferan Reticulomyxa filosa.</title>
        <authorList>
            <person name="Glockner G."/>
            <person name="Hulsmann N."/>
            <person name="Schleicher M."/>
            <person name="Noegel A.A."/>
            <person name="Eichinger L."/>
            <person name="Gallinger C."/>
            <person name="Pawlowski J."/>
            <person name="Sierra R."/>
            <person name="Euteneuer U."/>
            <person name="Pillet L."/>
            <person name="Moustafa A."/>
            <person name="Platzer M."/>
            <person name="Groth M."/>
            <person name="Szafranski K."/>
            <person name="Schliwa M."/>
        </authorList>
    </citation>
    <scope>NUCLEOTIDE SEQUENCE [LARGE SCALE GENOMIC DNA]</scope>
</reference>
<name>X6NPX2_RETFI</name>
<dbReference type="AlphaFoldDB" id="X6NPX2"/>
<evidence type="ECO:0000256" key="2">
    <source>
        <dbReference type="SAM" id="Phobius"/>
    </source>
</evidence>
<accession>X6NPX2</accession>
<protein>
    <submittedName>
        <fullName evidence="3">Uncharacterized protein</fullName>
    </submittedName>
</protein>
<keyword evidence="2" id="KW-0812">Transmembrane</keyword>
<feature type="transmembrane region" description="Helical" evidence="2">
    <location>
        <begin position="54"/>
        <end position="74"/>
    </location>
</feature>
<dbReference type="EMBL" id="ASPP01006947">
    <property type="protein sequence ID" value="ETO27963.1"/>
    <property type="molecule type" value="Genomic_DNA"/>
</dbReference>
<keyword evidence="4" id="KW-1185">Reference proteome</keyword>
<evidence type="ECO:0000313" key="3">
    <source>
        <dbReference type="EMBL" id="ETO27963.1"/>
    </source>
</evidence>
<feature type="region of interest" description="Disordered" evidence="1">
    <location>
        <begin position="192"/>
        <end position="212"/>
    </location>
</feature>
<evidence type="ECO:0000256" key="1">
    <source>
        <dbReference type="SAM" id="MobiDB-lite"/>
    </source>
</evidence>
<keyword evidence="2" id="KW-0472">Membrane</keyword>
<comment type="caution">
    <text evidence="3">The sequence shown here is derived from an EMBL/GenBank/DDBJ whole genome shotgun (WGS) entry which is preliminary data.</text>
</comment>
<keyword evidence="2" id="KW-1133">Transmembrane helix</keyword>
<sequence length="340" mass="38355">MNTPHAYMMGKIGDMFYALSRGPASALTKWTERNADGFVEKIGGKTRSESRHRFYKMLFLTSLGMTGTAIYFSVYPPSAEFSRKFGIAGGSTVGQAKRELTGLFHDRVEKGLSNAMKFAMVGDVAMMSTFLQAVEEIVLEHPEELGSVRLSAEELSHYQQQLQSQLLTPSQVQQLVLKPLLDEIDIFEVEKEEKSTTSPQTRIEIKQRSKTHTDNILSASTDKEQHEALIVLSPDDLKTRIHERQLATMDSHASTVVQNTLHFRSLIDYINHVGICNRCVNLINRAKRYAKHGSIQECANTLADLWETIDAHPFPIFLSVSKVIVKLTLIFFSISCYFYP</sequence>
<proteinExistence type="predicted"/>